<sequence>MSTTTPHPVNSTYHPCCHAIGQHSRDCTTGNLSDPGANMPSMDSSTAADNRLSLIMEARRHIRAADEALQALRPYLDEHGEFVADITHAAGVGIGKLTVEQVYAR</sequence>
<dbReference type="Proteomes" id="UP001299046">
    <property type="component" value="Unassembled WGS sequence"/>
</dbReference>
<gene>
    <name evidence="1" type="ORF">KV112_02650</name>
</gene>
<evidence type="ECO:0000313" key="1">
    <source>
        <dbReference type="EMBL" id="MEB3048646.1"/>
    </source>
</evidence>
<comment type="caution">
    <text evidence="1">The sequence shown here is derived from an EMBL/GenBank/DDBJ whole genome shotgun (WGS) entry which is preliminary data.</text>
</comment>
<name>A0ABU5YF37_9MYCO</name>
<dbReference type="RefSeq" id="WP_224860638.1">
    <property type="nucleotide sequence ID" value="NZ_JAYJJT010000002.1"/>
</dbReference>
<evidence type="ECO:0000313" key="2">
    <source>
        <dbReference type="Proteomes" id="UP001299046"/>
    </source>
</evidence>
<organism evidence="1 2">
    <name type="scientific">[Mycobacterium] zoologicum</name>
    <dbReference type="NCBI Taxonomy" id="2872311"/>
    <lineage>
        <taxon>Bacteria</taxon>
        <taxon>Bacillati</taxon>
        <taxon>Actinomycetota</taxon>
        <taxon>Actinomycetes</taxon>
        <taxon>Mycobacteriales</taxon>
        <taxon>Mycobacteriaceae</taxon>
        <taxon>Mycolicibacter</taxon>
    </lineage>
</organism>
<reference evidence="1 2" key="1">
    <citation type="submission" date="2023-12" db="EMBL/GenBank/DDBJ databases">
        <title>Description of new species of Mycobacterium terrae complex isolated from sewage at the Sao Paulo Zoological Park Foundation in Brazil.</title>
        <authorList>
            <person name="Romagnoli C.L."/>
            <person name="Conceicao E.C."/>
            <person name="Machado E."/>
            <person name="Barreto L.B.P.F."/>
            <person name="Sharma A."/>
            <person name="Silva N.M."/>
            <person name="Marques L.E."/>
            <person name="Juliana M.A."/>
            <person name="Lourenco M.C.S."/>
            <person name="Digiampietri L.A."/>
            <person name="Suffys P.N."/>
            <person name="Viana-Niero C."/>
        </authorList>
    </citation>
    <scope>NUCLEOTIDE SEQUENCE [LARGE SCALE GENOMIC DNA]</scope>
    <source>
        <strain evidence="1 2">MYC123</strain>
    </source>
</reference>
<dbReference type="EMBL" id="JAYJJT010000002">
    <property type="protein sequence ID" value="MEB3048646.1"/>
    <property type="molecule type" value="Genomic_DNA"/>
</dbReference>
<protein>
    <submittedName>
        <fullName evidence="1">Uncharacterized protein</fullName>
    </submittedName>
</protein>
<proteinExistence type="predicted"/>
<keyword evidence="2" id="KW-1185">Reference proteome</keyword>
<accession>A0ABU5YF37</accession>